<proteinExistence type="predicted"/>
<sequence>MLIVMMYAPSTCCSVSCIQKQTRRYQQGETVNAETMCSSGGDDIIATTQNERGVTSGNAFAHSSSDGNGLSKEVFTAEAPWQPQSTIRIYVFLMKCPSSCTKPSALRVNVPTAGRLWTDW</sequence>
<evidence type="ECO:0000313" key="2">
    <source>
        <dbReference type="Proteomes" id="UP001152607"/>
    </source>
</evidence>
<keyword evidence="2" id="KW-1185">Reference proteome</keyword>
<gene>
    <name evidence="1" type="ORF">PDIGIT_LOCUS1206</name>
</gene>
<reference evidence="1" key="1">
    <citation type="submission" date="2023-01" db="EMBL/GenBank/DDBJ databases">
        <authorList>
            <person name="Van Ghelder C."/>
            <person name="Rancurel C."/>
        </authorList>
    </citation>
    <scope>NUCLEOTIDE SEQUENCE</scope>
    <source>
        <strain evidence="1">CNCM I-4278</strain>
    </source>
</reference>
<protein>
    <submittedName>
        <fullName evidence="1">Uncharacterized protein</fullName>
    </submittedName>
</protein>
<dbReference type="EMBL" id="CAOQHR010000001">
    <property type="protein sequence ID" value="CAI6257306.1"/>
    <property type="molecule type" value="Genomic_DNA"/>
</dbReference>
<evidence type="ECO:0000313" key="1">
    <source>
        <dbReference type="EMBL" id="CAI6257306.1"/>
    </source>
</evidence>
<dbReference type="Proteomes" id="UP001152607">
    <property type="component" value="Unassembled WGS sequence"/>
</dbReference>
<name>A0A9W4U4F0_9PLEO</name>
<comment type="caution">
    <text evidence="1">The sequence shown here is derived from an EMBL/GenBank/DDBJ whole genome shotgun (WGS) entry which is preliminary data.</text>
</comment>
<accession>A0A9W4U4F0</accession>
<dbReference type="AlphaFoldDB" id="A0A9W4U4F0"/>
<organism evidence="1 2">
    <name type="scientific">Periconia digitata</name>
    <dbReference type="NCBI Taxonomy" id="1303443"/>
    <lineage>
        <taxon>Eukaryota</taxon>
        <taxon>Fungi</taxon>
        <taxon>Dikarya</taxon>
        <taxon>Ascomycota</taxon>
        <taxon>Pezizomycotina</taxon>
        <taxon>Dothideomycetes</taxon>
        <taxon>Pleosporomycetidae</taxon>
        <taxon>Pleosporales</taxon>
        <taxon>Massarineae</taxon>
        <taxon>Periconiaceae</taxon>
        <taxon>Periconia</taxon>
    </lineage>
</organism>